<dbReference type="SUPFAM" id="SSF48371">
    <property type="entry name" value="ARM repeat"/>
    <property type="match status" value="1"/>
</dbReference>
<evidence type="ECO:0000313" key="1">
    <source>
        <dbReference type="EMBL" id="GAA0607500.1"/>
    </source>
</evidence>
<gene>
    <name evidence="1" type="ORF">GCM10009547_06790</name>
</gene>
<dbReference type="EMBL" id="BAAAHE010000007">
    <property type="protein sequence ID" value="GAA0607500.1"/>
    <property type="molecule type" value="Genomic_DNA"/>
</dbReference>
<keyword evidence="2" id="KW-1185">Reference proteome</keyword>
<sequence>MASVAEIEAALAAVGDPVRADHERRYLKSTRKHYGTGMPAVHRIAKGVGRLDHATLVDLVEALWQRPAFECCAVAVDLLVHRVKTLGPADLPLIERLIRTSGTWALVDNLAGNAVGPIADAHPETGVVLDRWAGDEDFWVRRSALLAHLVPLRRGGGDFARFARYADAMLDEREFFIRKAIGWVLRDAARTRPELVFDWLLPRAARASGVTMREAVKYLTEDQRAAVLAAHRGS</sequence>
<dbReference type="Proteomes" id="UP001500957">
    <property type="component" value="Unassembled WGS sequence"/>
</dbReference>
<evidence type="ECO:0000313" key="2">
    <source>
        <dbReference type="Proteomes" id="UP001500957"/>
    </source>
</evidence>
<dbReference type="PANTHER" id="PTHR34070:SF1">
    <property type="entry name" value="DNA ALKYLATION REPAIR PROTEIN"/>
    <property type="match status" value="1"/>
</dbReference>
<proteinExistence type="predicted"/>
<name>A0ABN1GAN5_9ACTN</name>
<protein>
    <submittedName>
        <fullName evidence="1">DNA alkylation repair protein</fullName>
    </submittedName>
</protein>
<comment type="caution">
    <text evidence="1">The sequence shown here is derived from an EMBL/GenBank/DDBJ whole genome shotgun (WGS) entry which is preliminary data.</text>
</comment>
<organism evidence="1 2">
    <name type="scientific">Sporichthya brevicatena</name>
    <dbReference type="NCBI Taxonomy" id="171442"/>
    <lineage>
        <taxon>Bacteria</taxon>
        <taxon>Bacillati</taxon>
        <taxon>Actinomycetota</taxon>
        <taxon>Actinomycetes</taxon>
        <taxon>Sporichthyales</taxon>
        <taxon>Sporichthyaceae</taxon>
        <taxon>Sporichthya</taxon>
    </lineage>
</organism>
<reference evidence="1 2" key="1">
    <citation type="journal article" date="2019" name="Int. J. Syst. Evol. Microbiol.">
        <title>The Global Catalogue of Microorganisms (GCM) 10K type strain sequencing project: providing services to taxonomists for standard genome sequencing and annotation.</title>
        <authorList>
            <consortium name="The Broad Institute Genomics Platform"/>
            <consortium name="The Broad Institute Genome Sequencing Center for Infectious Disease"/>
            <person name="Wu L."/>
            <person name="Ma J."/>
        </authorList>
    </citation>
    <scope>NUCLEOTIDE SEQUENCE [LARGE SCALE GENOMIC DNA]</scope>
    <source>
        <strain evidence="1 2">JCM 10671</strain>
    </source>
</reference>
<dbReference type="InterPro" id="IPR016024">
    <property type="entry name" value="ARM-type_fold"/>
</dbReference>
<dbReference type="Gene3D" id="1.25.10.90">
    <property type="match status" value="1"/>
</dbReference>
<dbReference type="InterPro" id="IPR014825">
    <property type="entry name" value="DNA_alkylation"/>
</dbReference>
<dbReference type="Pfam" id="PF08713">
    <property type="entry name" value="DNA_alkylation"/>
    <property type="match status" value="1"/>
</dbReference>
<dbReference type="PANTHER" id="PTHR34070">
    <property type="entry name" value="ARMADILLO-TYPE FOLD"/>
    <property type="match status" value="1"/>
</dbReference>
<accession>A0ABN1GAN5</accession>